<dbReference type="KEGG" id="bze:COCCADRAFT_27533"/>
<dbReference type="Proteomes" id="UP000053841">
    <property type="component" value="Unassembled WGS sequence"/>
</dbReference>
<dbReference type="OrthoDB" id="3798657at2759"/>
<organism evidence="2 3">
    <name type="scientific">Cochliobolus carbonum (strain 26-R-13)</name>
    <name type="common">Maize leaf spot fungus</name>
    <name type="synonym">Bipolaris zeicola</name>
    <dbReference type="NCBI Taxonomy" id="930089"/>
    <lineage>
        <taxon>Eukaryota</taxon>
        <taxon>Fungi</taxon>
        <taxon>Dikarya</taxon>
        <taxon>Ascomycota</taxon>
        <taxon>Pezizomycotina</taxon>
        <taxon>Dothideomycetes</taxon>
        <taxon>Pleosporomycetidae</taxon>
        <taxon>Pleosporales</taxon>
        <taxon>Pleosporineae</taxon>
        <taxon>Pleosporaceae</taxon>
        <taxon>Bipolaris</taxon>
    </lineage>
</organism>
<protein>
    <submittedName>
        <fullName evidence="2">Uncharacterized protein</fullName>
    </submittedName>
</protein>
<dbReference type="RefSeq" id="XP_007713847.1">
    <property type="nucleotide sequence ID" value="XM_007715657.1"/>
</dbReference>
<feature type="compositionally biased region" description="Low complexity" evidence="1">
    <location>
        <begin position="30"/>
        <end position="53"/>
    </location>
</feature>
<accession>W6Y2K9</accession>
<feature type="compositionally biased region" description="Basic and acidic residues" evidence="1">
    <location>
        <begin position="75"/>
        <end position="90"/>
    </location>
</feature>
<feature type="compositionally biased region" description="Basic residues" evidence="1">
    <location>
        <begin position="9"/>
        <end position="26"/>
    </location>
</feature>
<keyword evidence="3" id="KW-1185">Reference proteome</keyword>
<reference evidence="2 3" key="1">
    <citation type="journal article" date="2013" name="PLoS Genet.">
        <title>Comparative genome structure, secondary metabolite, and effector coding capacity across Cochliobolus pathogens.</title>
        <authorList>
            <person name="Condon B.J."/>
            <person name="Leng Y."/>
            <person name="Wu D."/>
            <person name="Bushley K.E."/>
            <person name="Ohm R.A."/>
            <person name="Otillar R."/>
            <person name="Martin J."/>
            <person name="Schackwitz W."/>
            <person name="Grimwood J."/>
            <person name="MohdZainudin N."/>
            <person name="Xue C."/>
            <person name="Wang R."/>
            <person name="Manning V.A."/>
            <person name="Dhillon B."/>
            <person name="Tu Z.J."/>
            <person name="Steffenson B.J."/>
            <person name="Salamov A."/>
            <person name="Sun H."/>
            <person name="Lowry S."/>
            <person name="LaButti K."/>
            <person name="Han J."/>
            <person name="Copeland A."/>
            <person name="Lindquist E."/>
            <person name="Barry K."/>
            <person name="Schmutz J."/>
            <person name="Baker S.E."/>
            <person name="Ciuffetti L.M."/>
            <person name="Grigoriev I.V."/>
            <person name="Zhong S."/>
            <person name="Turgeon B.G."/>
        </authorList>
    </citation>
    <scope>NUCLEOTIDE SEQUENCE [LARGE SCALE GENOMIC DNA]</scope>
    <source>
        <strain evidence="2 3">26-R-13</strain>
    </source>
</reference>
<proteinExistence type="predicted"/>
<dbReference type="EMBL" id="KI964649">
    <property type="protein sequence ID" value="EUC31860.1"/>
    <property type="molecule type" value="Genomic_DNA"/>
</dbReference>
<sequence>MLFLELRKKSSKRRGYRKMRPPKPKRLVMAAKQAAAAQEEADAAAAAESSSVAFDKPITRREEEDKDEQEPDLPTNKDKGESIKHTNREPEYKYIDDDDGEHQDRVNHCGVTAQLIFQFNKVCPEIIPTNLRNFRGLGGITTFDGQDFLNHLKERKAIPDIARMLEILAYISNFKNSDGGNQDRNTLPPDDLTTPKEHLLLLEIAVRKNA</sequence>
<feature type="region of interest" description="Disordered" evidence="1">
    <location>
        <begin position="1"/>
        <end position="90"/>
    </location>
</feature>
<evidence type="ECO:0000313" key="2">
    <source>
        <dbReference type="EMBL" id="EUC31860.1"/>
    </source>
</evidence>
<gene>
    <name evidence="2" type="ORF">COCCADRAFT_27533</name>
</gene>
<name>W6Y2K9_COCC2</name>
<evidence type="ECO:0000256" key="1">
    <source>
        <dbReference type="SAM" id="MobiDB-lite"/>
    </source>
</evidence>
<dbReference type="GeneID" id="19146209"/>
<evidence type="ECO:0000313" key="3">
    <source>
        <dbReference type="Proteomes" id="UP000053841"/>
    </source>
</evidence>
<dbReference type="AlphaFoldDB" id="W6Y2K9"/>
<dbReference type="HOGENOM" id="CLU_1309909_0_0_1"/>